<evidence type="ECO:0000313" key="2">
    <source>
        <dbReference type="EMBL" id="QTM98104.1"/>
    </source>
</evidence>
<proteinExistence type="predicted"/>
<name>A0ABX7VMR3_9BACI</name>
<organism evidence="2 3">
    <name type="scientific">Sediminibacillus dalangtanensis</name>
    <dbReference type="NCBI Taxonomy" id="2729421"/>
    <lineage>
        <taxon>Bacteria</taxon>
        <taxon>Bacillati</taxon>
        <taxon>Bacillota</taxon>
        <taxon>Bacilli</taxon>
        <taxon>Bacillales</taxon>
        <taxon>Bacillaceae</taxon>
        <taxon>Sediminibacillus</taxon>
    </lineage>
</organism>
<evidence type="ECO:0000259" key="1">
    <source>
        <dbReference type="Pfam" id="PF13468"/>
    </source>
</evidence>
<keyword evidence="3" id="KW-1185">Reference proteome</keyword>
<evidence type="ECO:0000313" key="3">
    <source>
        <dbReference type="Proteomes" id="UP000665043"/>
    </source>
</evidence>
<reference evidence="2 3" key="1">
    <citation type="submission" date="2019-12" db="EMBL/GenBank/DDBJ databases">
        <title>The whole genome sequencing of a strain isolated from a Mars analog, Dalangtan Playa.</title>
        <authorList>
            <person name="Huang T."/>
        </authorList>
    </citation>
    <scope>NUCLEOTIDE SEQUENCE [LARGE SCALE GENOMIC DNA]</scope>
    <source>
        <strain evidence="2 3">DP4-553-S</strain>
    </source>
</reference>
<dbReference type="Proteomes" id="UP000665043">
    <property type="component" value="Chromosome"/>
</dbReference>
<dbReference type="InterPro" id="IPR029068">
    <property type="entry name" value="Glyas_Bleomycin-R_OHBP_Dase"/>
</dbReference>
<sequence length="213" mass="23717">MLALDHLIVGCANAKQQSGESSLIAVQGGTHEQWGTYNYLGYLKNACYVEWLSPYDYNKARVAENPLIHDLLDHLTAPSAGNAMQFALRTENMDSFIEHFRRQSIPFTGPYPGSRIRKDGTKLEWRMLFPVGEAGLKLPFLIEWSGTGNTAPDVNTVNPVSIHTVRLGVKDVQQAQKKMEGIYHLDETDVGPWELANARLELATGNGLSFWIG</sequence>
<gene>
    <name evidence="2" type="ORF">ERJ70_01450</name>
</gene>
<dbReference type="Gene3D" id="3.10.180.10">
    <property type="entry name" value="2,3-Dihydroxybiphenyl 1,2-Dioxygenase, domain 1"/>
    <property type="match status" value="1"/>
</dbReference>
<feature type="domain" description="Glyoxalase-like" evidence="1">
    <location>
        <begin position="4"/>
        <end position="179"/>
    </location>
</feature>
<dbReference type="EMBL" id="CP046956">
    <property type="protein sequence ID" value="QTM98104.1"/>
    <property type="molecule type" value="Genomic_DNA"/>
</dbReference>
<dbReference type="PANTHER" id="PTHR40265:SF1">
    <property type="entry name" value="GLYOXALASE-LIKE DOMAIN-CONTAINING PROTEIN"/>
    <property type="match status" value="1"/>
</dbReference>
<dbReference type="InterPro" id="IPR025870">
    <property type="entry name" value="Glyoxalase-like_dom"/>
</dbReference>
<dbReference type="Pfam" id="PF13468">
    <property type="entry name" value="Glyoxalase_3"/>
    <property type="match status" value="1"/>
</dbReference>
<dbReference type="SUPFAM" id="SSF54593">
    <property type="entry name" value="Glyoxalase/Bleomycin resistance protein/Dihydroxybiphenyl dioxygenase"/>
    <property type="match status" value="1"/>
</dbReference>
<dbReference type="RefSeq" id="WP_209366668.1">
    <property type="nucleotide sequence ID" value="NZ_CP046956.1"/>
</dbReference>
<dbReference type="PANTHER" id="PTHR40265">
    <property type="entry name" value="BLL2707 PROTEIN"/>
    <property type="match status" value="1"/>
</dbReference>
<protein>
    <recommendedName>
        <fullName evidence="1">Glyoxalase-like domain-containing protein</fullName>
    </recommendedName>
</protein>
<accession>A0ABX7VMR3</accession>